<keyword evidence="2" id="KW-1185">Reference proteome</keyword>
<proteinExistence type="predicted"/>
<dbReference type="EMBL" id="BNAR01000007">
    <property type="protein sequence ID" value="GHH46451.1"/>
    <property type="molecule type" value="Genomic_DNA"/>
</dbReference>
<accession>A0ABQ3MIE2</accession>
<name>A0ABQ3MIE2_9PSEU</name>
<protein>
    <submittedName>
        <fullName evidence="1">Uncharacterized protein</fullName>
    </submittedName>
</protein>
<gene>
    <name evidence="1" type="ORF">GCM10017774_49400</name>
</gene>
<evidence type="ECO:0000313" key="1">
    <source>
        <dbReference type="EMBL" id="GHH46451.1"/>
    </source>
</evidence>
<reference evidence="2" key="1">
    <citation type="journal article" date="2019" name="Int. J. Syst. Evol. Microbiol.">
        <title>The Global Catalogue of Microorganisms (GCM) 10K type strain sequencing project: providing services to taxonomists for standard genome sequencing and annotation.</title>
        <authorList>
            <consortium name="The Broad Institute Genomics Platform"/>
            <consortium name="The Broad Institute Genome Sequencing Center for Infectious Disease"/>
            <person name="Wu L."/>
            <person name="Ma J."/>
        </authorList>
    </citation>
    <scope>NUCLEOTIDE SEQUENCE [LARGE SCALE GENOMIC DNA]</scope>
    <source>
        <strain evidence="2">CGMCC 4.7367</strain>
    </source>
</reference>
<sequence>MTNPRSEPLLDVACGDASRSHVPRESLKILCDRSADPAAGKLVDDVLVGVEACVRR</sequence>
<dbReference type="RefSeq" id="WP_191301438.1">
    <property type="nucleotide sequence ID" value="NZ_BNAR01000007.1"/>
</dbReference>
<dbReference type="Proteomes" id="UP000605568">
    <property type="component" value="Unassembled WGS sequence"/>
</dbReference>
<organism evidence="1 2">
    <name type="scientific">Lentzea cavernae</name>
    <dbReference type="NCBI Taxonomy" id="2020703"/>
    <lineage>
        <taxon>Bacteria</taxon>
        <taxon>Bacillati</taxon>
        <taxon>Actinomycetota</taxon>
        <taxon>Actinomycetes</taxon>
        <taxon>Pseudonocardiales</taxon>
        <taxon>Pseudonocardiaceae</taxon>
        <taxon>Lentzea</taxon>
    </lineage>
</organism>
<evidence type="ECO:0000313" key="2">
    <source>
        <dbReference type="Proteomes" id="UP000605568"/>
    </source>
</evidence>
<comment type="caution">
    <text evidence="1">The sequence shown here is derived from an EMBL/GenBank/DDBJ whole genome shotgun (WGS) entry which is preliminary data.</text>
</comment>